<dbReference type="InterPro" id="IPR011032">
    <property type="entry name" value="GroES-like_sf"/>
</dbReference>
<evidence type="ECO:0000256" key="3">
    <source>
        <dbReference type="ARBA" id="ARBA00022516"/>
    </source>
</evidence>
<dbReference type="Gene3D" id="3.90.180.10">
    <property type="entry name" value="Medium-chain alcohol dehydrogenases, catalytic domain"/>
    <property type="match status" value="1"/>
</dbReference>
<comment type="subcellular location">
    <subcellularLocation>
        <location evidence="1">Mitochondrion</location>
    </subcellularLocation>
</comment>
<evidence type="ECO:0000256" key="8">
    <source>
        <dbReference type="ARBA" id="ARBA00023098"/>
    </source>
</evidence>
<dbReference type="SUPFAM" id="SSF51735">
    <property type="entry name" value="NAD(P)-binding Rossmann-fold domains"/>
    <property type="match status" value="1"/>
</dbReference>
<dbReference type="SUPFAM" id="SSF50129">
    <property type="entry name" value="GroES-like"/>
    <property type="match status" value="1"/>
</dbReference>
<evidence type="ECO:0000313" key="14">
    <source>
        <dbReference type="EMBL" id="MDI1486121.1"/>
    </source>
</evidence>
<evidence type="ECO:0000256" key="12">
    <source>
        <dbReference type="ARBA" id="ARBA00048843"/>
    </source>
</evidence>
<dbReference type="InterPro" id="IPR036291">
    <property type="entry name" value="NAD(P)-bd_dom_sf"/>
</dbReference>
<reference evidence="14" key="1">
    <citation type="journal article" date="2023" name="Genome Biol. Evol.">
        <title>First Whole Genome Sequence and Flow Cytometry Genome Size Data for the Lichen-Forming Fungus Ramalina farinacea (Ascomycota).</title>
        <authorList>
            <person name="Llewellyn T."/>
            <person name="Mian S."/>
            <person name="Hill R."/>
            <person name="Leitch I.J."/>
            <person name="Gaya E."/>
        </authorList>
    </citation>
    <scope>NUCLEOTIDE SEQUENCE</scope>
    <source>
        <strain evidence="14">LIQ254RAFAR</strain>
    </source>
</reference>
<dbReference type="Pfam" id="PF00107">
    <property type="entry name" value="ADH_zinc_N"/>
    <property type="match status" value="1"/>
</dbReference>
<evidence type="ECO:0000256" key="4">
    <source>
        <dbReference type="ARBA" id="ARBA00022832"/>
    </source>
</evidence>
<dbReference type="InterPro" id="IPR020843">
    <property type="entry name" value="ER"/>
</dbReference>
<dbReference type="AlphaFoldDB" id="A0AA43TP37"/>
<evidence type="ECO:0000256" key="11">
    <source>
        <dbReference type="ARBA" id="ARBA00038963"/>
    </source>
</evidence>
<keyword evidence="10" id="KW-0275">Fatty acid biosynthesis</keyword>
<comment type="caution">
    <text evidence="14">The sequence shown here is derived from an EMBL/GenBank/DDBJ whole genome shotgun (WGS) entry which is preliminary data.</text>
</comment>
<keyword evidence="7 14" id="KW-0560">Oxidoreductase</keyword>
<organism evidence="14 15">
    <name type="scientific">Ramalina farinacea</name>
    <dbReference type="NCBI Taxonomy" id="258253"/>
    <lineage>
        <taxon>Eukaryota</taxon>
        <taxon>Fungi</taxon>
        <taxon>Dikarya</taxon>
        <taxon>Ascomycota</taxon>
        <taxon>Pezizomycotina</taxon>
        <taxon>Lecanoromycetes</taxon>
        <taxon>OSLEUM clade</taxon>
        <taxon>Lecanoromycetidae</taxon>
        <taxon>Lecanorales</taxon>
        <taxon>Lecanorineae</taxon>
        <taxon>Ramalinaceae</taxon>
        <taxon>Ramalina</taxon>
    </lineage>
</organism>
<dbReference type="PANTHER" id="PTHR43981:SF2">
    <property type="entry name" value="ENOYL-[ACYL-CARRIER-PROTEIN] REDUCTASE, MITOCHONDRIAL"/>
    <property type="match status" value="1"/>
</dbReference>
<accession>A0AA43TP37</accession>
<evidence type="ECO:0000256" key="10">
    <source>
        <dbReference type="ARBA" id="ARBA00023160"/>
    </source>
</evidence>
<comment type="similarity">
    <text evidence="2">Belongs to the zinc-containing alcohol dehydrogenase family. Quinone oxidoreductase subfamily.</text>
</comment>
<dbReference type="FunFam" id="3.40.50.720:FF:000112">
    <property type="entry name" value="Enoyl-[acyl-carrier-protein] reductase 1, mitochondrial"/>
    <property type="match status" value="1"/>
</dbReference>
<dbReference type="InterPro" id="IPR013149">
    <property type="entry name" value="ADH-like_C"/>
</dbReference>
<evidence type="ECO:0000256" key="6">
    <source>
        <dbReference type="ARBA" id="ARBA00022946"/>
    </source>
</evidence>
<dbReference type="CDD" id="cd08290">
    <property type="entry name" value="ETR"/>
    <property type="match status" value="1"/>
</dbReference>
<keyword evidence="4" id="KW-0276">Fatty acid metabolism</keyword>
<proteinExistence type="inferred from homology"/>
<keyword evidence="15" id="KW-1185">Reference proteome</keyword>
<dbReference type="GO" id="GO:0006633">
    <property type="term" value="P:fatty acid biosynthetic process"/>
    <property type="evidence" value="ECO:0007669"/>
    <property type="project" value="UniProtKB-KW"/>
</dbReference>
<comment type="catalytic activity">
    <reaction evidence="12">
        <text>a 2,3-saturated acyl-[ACP] + NADP(+) = a (2E)-enoyl-[ACP] + NADPH + H(+)</text>
        <dbReference type="Rhea" id="RHEA:22564"/>
        <dbReference type="Rhea" id="RHEA-COMP:9925"/>
        <dbReference type="Rhea" id="RHEA-COMP:9926"/>
        <dbReference type="ChEBI" id="CHEBI:15378"/>
        <dbReference type="ChEBI" id="CHEBI:57783"/>
        <dbReference type="ChEBI" id="CHEBI:58349"/>
        <dbReference type="ChEBI" id="CHEBI:78784"/>
        <dbReference type="ChEBI" id="CHEBI:78785"/>
        <dbReference type="EC" id="1.3.1.104"/>
    </reaction>
</comment>
<dbReference type="Proteomes" id="UP001161017">
    <property type="component" value="Unassembled WGS sequence"/>
</dbReference>
<dbReference type="EC" id="1.3.1.104" evidence="11"/>
<keyword evidence="8" id="KW-0443">Lipid metabolism</keyword>
<evidence type="ECO:0000256" key="5">
    <source>
        <dbReference type="ARBA" id="ARBA00022857"/>
    </source>
</evidence>
<keyword evidence="3" id="KW-0444">Lipid biosynthesis</keyword>
<evidence type="ECO:0000256" key="9">
    <source>
        <dbReference type="ARBA" id="ARBA00023128"/>
    </source>
</evidence>
<dbReference type="EMBL" id="JAPUFD010000002">
    <property type="protein sequence ID" value="MDI1486121.1"/>
    <property type="molecule type" value="Genomic_DNA"/>
</dbReference>
<evidence type="ECO:0000313" key="15">
    <source>
        <dbReference type="Proteomes" id="UP001161017"/>
    </source>
</evidence>
<dbReference type="SMART" id="SM00829">
    <property type="entry name" value="PKS_ER"/>
    <property type="match status" value="1"/>
</dbReference>
<evidence type="ECO:0000259" key="13">
    <source>
        <dbReference type="SMART" id="SM00829"/>
    </source>
</evidence>
<gene>
    <name evidence="14" type="primary">ETR1</name>
    <name evidence="14" type="ORF">OHK93_004311</name>
</gene>
<evidence type="ECO:0000256" key="2">
    <source>
        <dbReference type="ARBA" id="ARBA00010371"/>
    </source>
</evidence>
<dbReference type="GO" id="GO:0005739">
    <property type="term" value="C:mitochondrion"/>
    <property type="evidence" value="ECO:0007669"/>
    <property type="project" value="UniProtKB-SubCell"/>
</dbReference>
<dbReference type="PANTHER" id="PTHR43981">
    <property type="entry name" value="ENOYL-[ACYL-CARRIER-PROTEIN] REDUCTASE, MITOCHONDRIAL"/>
    <property type="match status" value="1"/>
</dbReference>
<feature type="domain" description="Enoyl reductase (ER)" evidence="13">
    <location>
        <begin position="53"/>
        <end position="405"/>
    </location>
</feature>
<evidence type="ECO:0000256" key="7">
    <source>
        <dbReference type="ARBA" id="ARBA00023002"/>
    </source>
</evidence>
<keyword evidence="9" id="KW-0496">Mitochondrion</keyword>
<dbReference type="InterPro" id="IPR051034">
    <property type="entry name" value="Mito_Enoyl-ACP_Reductase"/>
</dbReference>
<dbReference type="GO" id="GO:0141148">
    <property type="term" value="F:enoyl-[acyl-carrier-protein] reductase (NADPH) activity"/>
    <property type="evidence" value="ECO:0007669"/>
    <property type="project" value="UniProtKB-EC"/>
</dbReference>
<sequence length="408" mass="44458">MASISPLLVSTGCLRCNFPFKRSPISAPRTWSRSISAYGYTQAKALVYSEHGNPADVLSLHTHSLSPPHSNLLTLRTLTAPLNPADINQIQGSYPTSPSAFSSTIGTPTPTAVPGNEACFEVLSTGSGCKSVQRGDWVIPRSTGLGTWRTHLQCGEDAITRVVAAGKKDHGNVMGGVSAKQVGTVSVNPVTAWRLLQDFGDLNSGDWYIQNGANSGVGRFVSQLGRMWGFRGIAVVRKREEGMQALKDEMRALGAERCVTDEEVNHPDFKERLAEWTKGGREEVKLGLNCVGGPEMGGMVKALAKGGTVVTYGAMSKKPMRVGAASLIFKDLRFVGFWVSRWAERFPDEKRRTVEEVLELYRQKKVVDVPYTDVQWDWDTESKVLLDAVQGTLDGFRGGKGIFVFGDT</sequence>
<protein>
    <recommendedName>
        <fullName evidence="11">enoyl-[acyl-carrier-protein] reductase</fullName>
        <ecNumber evidence="11">1.3.1.104</ecNumber>
    </recommendedName>
</protein>
<keyword evidence="6" id="KW-0809">Transit peptide</keyword>
<keyword evidence="5" id="KW-0521">NADP</keyword>
<evidence type="ECO:0000256" key="1">
    <source>
        <dbReference type="ARBA" id="ARBA00004173"/>
    </source>
</evidence>
<dbReference type="Gene3D" id="3.40.50.720">
    <property type="entry name" value="NAD(P)-binding Rossmann-like Domain"/>
    <property type="match status" value="1"/>
</dbReference>
<name>A0AA43TP37_9LECA</name>